<organism evidence="10 11">
    <name type="scientific">Strongylocentrotus purpuratus</name>
    <name type="common">Purple sea urchin</name>
    <dbReference type="NCBI Taxonomy" id="7668"/>
    <lineage>
        <taxon>Eukaryota</taxon>
        <taxon>Metazoa</taxon>
        <taxon>Echinodermata</taxon>
        <taxon>Eleutherozoa</taxon>
        <taxon>Echinozoa</taxon>
        <taxon>Echinoidea</taxon>
        <taxon>Euechinoidea</taxon>
        <taxon>Echinacea</taxon>
        <taxon>Camarodonta</taxon>
        <taxon>Echinidea</taxon>
        <taxon>Strongylocentrotidae</taxon>
        <taxon>Strongylocentrotus</taxon>
    </lineage>
</organism>
<protein>
    <recommendedName>
        <fullName evidence="12">N-sulfoglucosamine sulfohydrolase</fullName>
    </recommendedName>
</protein>
<dbReference type="GO" id="GO:0030200">
    <property type="term" value="P:heparan sulfate proteoglycan catabolic process"/>
    <property type="evidence" value="ECO:0000318"/>
    <property type="project" value="GO_Central"/>
</dbReference>
<evidence type="ECO:0000256" key="1">
    <source>
        <dbReference type="ARBA" id="ARBA00001913"/>
    </source>
</evidence>
<dbReference type="OrthoDB" id="10012954at2759"/>
<dbReference type="OMA" id="TNYYPTR"/>
<accession>A0A7M7NSF5</accession>
<evidence type="ECO:0000256" key="2">
    <source>
        <dbReference type="ARBA" id="ARBA00008779"/>
    </source>
</evidence>
<evidence type="ECO:0000256" key="4">
    <source>
        <dbReference type="ARBA" id="ARBA00022801"/>
    </source>
</evidence>
<dbReference type="Pfam" id="PF00884">
    <property type="entry name" value="Sulfatase"/>
    <property type="match status" value="1"/>
</dbReference>
<dbReference type="CDD" id="cd16027">
    <property type="entry name" value="SGSH"/>
    <property type="match status" value="1"/>
</dbReference>
<keyword evidence="11" id="KW-1185">Reference proteome</keyword>
<dbReference type="InterPro" id="IPR017850">
    <property type="entry name" value="Alkaline_phosphatase_core_sf"/>
</dbReference>
<dbReference type="InterPro" id="IPR000917">
    <property type="entry name" value="Sulfatase_N"/>
</dbReference>
<name>A0A7M7NSF5_STRPU</name>
<evidence type="ECO:0000313" key="10">
    <source>
        <dbReference type="EnsemblMetazoa" id="XP_030840400"/>
    </source>
</evidence>
<dbReference type="Proteomes" id="UP000007110">
    <property type="component" value="Unassembled WGS sequence"/>
</dbReference>
<reference evidence="10" key="2">
    <citation type="submission" date="2021-01" db="UniProtKB">
        <authorList>
            <consortium name="EnsemblMetazoa"/>
        </authorList>
    </citation>
    <scope>IDENTIFICATION</scope>
</reference>
<proteinExistence type="inferred from homology"/>
<comment type="similarity">
    <text evidence="2">Belongs to the sulfatase family.</text>
</comment>
<dbReference type="PANTHER" id="PTHR43108:SF6">
    <property type="entry name" value="N-SULPHOGLUCOSAMINE SULPHOHYDROLASE"/>
    <property type="match status" value="1"/>
</dbReference>
<evidence type="ECO:0000259" key="9">
    <source>
        <dbReference type="Pfam" id="PF16347"/>
    </source>
</evidence>
<dbReference type="Gene3D" id="3.40.720.10">
    <property type="entry name" value="Alkaline Phosphatase, subunit A"/>
    <property type="match status" value="1"/>
</dbReference>
<dbReference type="RefSeq" id="XP_030840400.1">
    <property type="nucleotide sequence ID" value="XM_030984540.1"/>
</dbReference>
<dbReference type="PROSITE" id="PS00523">
    <property type="entry name" value="SULFATASE_1"/>
    <property type="match status" value="1"/>
</dbReference>
<evidence type="ECO:0008006" key="12">
    <source>
        <dbReference type="Google" id="ProtNLM"/>
    </source>
</evidence>
<evidence type="ECO:0000256" key="7">
    <source>
        <dbReference type="SAM" id="SignalP"/>
    </source>
</evidence>
<evidence type="ECO:0000256" key="6">
    <source>
        <dbReference type="SAM" id="MobiDB-lite"/>
    </source>
</evidence>
<dbReference type="InterPro" id="IPR032506">
    <property type="entry name" value="SGSH_C"/>
</dbReference>
<evidence type="ECO:0000259" key="8">
    <source>
        <dbReference type="Pfam" id="PF00884"/>
    </source>
</evidence>
<feature type="domain" description="Sulfatase N-terminal" evidence="8">
    <location>
        <begin position="50"/>
        <end position="353"/>
    </location>
</feature>
<keyword evidence="5" id="KW-0325">Glycoprotein</keyword>
<feature type="domain" description="N-sulphoglucosamine sulphohydrolase C-terminal" evidence="9">
    <location>
        <begin position="466"/>
        <end position="516"/>
    </location>
</feature>
<dbReference type="GO" id="GO:0006027">
    <property type="term" value="P:glycosaminoglycan catabolic process"/>
    <property type="evidence" value="ECO:0000318"/>
    <property type="project" value="GO_Central"/>
</dbReference>
<dbReference type="PANTHER" id="PTHR43108">
    <property type="entry name" value="N-ACETYLGLUCOSAMINE-6-SULFATASE FAMILY MEMBER"/>
    <property type="match status" value="1"/>
</dbReference>
<dbReference type="GeneID" id="115923568"/>
<dbReference type="GO" id="GO:0016250">
    <property type="term" value="F:N-sulfoglucosamine sulfohydrolase activity"/>
    <property type="evidence" value="ECO:0000318"/>
    <property type="project" value="GO_Central"/>
</dbReference>
<dbReference type="Pfam" id="PF16347">
    <property type="entry name" value="SGSH_C"/>
    <property type="match status" value="1"/>
</dbReference>
<feature type="region of interest" description="Disordered" evidence="6">
    <location>
        <begin position="358"/>
        <end position="382"/>
    </location>
</feature>
<keyword evidence="4" id="KW-0378">Hydrolase</keyword>
<keyword evidence="3 7" id="KW-0732">Signal</keyword>
<sequence>MCDNTFHTYSYCCRKGHFNLNQDTAKMAVFVLLVCILLPLVSAQPPHDKRNVLLIIADDVGFETSVYNHTACKMPNLARLAQQSVTVRNAYTSVSSCSPSRSVILTGMPQHQNGMYGLHHQENHFMSFDTVKSLPLLLKPYGIHTGMIGKKHVGPKYVYKFDFERDSDTLNMLQCARNITQMKLYVREFFAQQNNTTPFMLYMGFNDAHRCGGQYGEFCEKFGNGEKGMGIIDDWKPVYYDPKDVEVPYFLPDTLTTRIDITKQYTSLSRLDAGISMLLAELERVGHLNDTLIVYTADNGIPFPNAKTNLFEPGMGEPMLISNPFDKHRWGQVSDAMTSTMDIVPTVLDWFGIPMPGEEEDETTKPIPKTKEFPTPDETIKQPSAALTGHSMVPITESEPGTGWDHVYASHNFHEVTMYYPMRVLRNRRYRLIHNLNNRAPYPLATDLYACPTFLEILNNTVSGKPTNWFKTLEDYYYRDEWELYDLQNDPHELINLADDPDHQEVRQNMTTQLHSWMMETADTWHCYPHGVRFGPDNGCGPMYNEPTQQGSPEINIIH</sequence>
<feature type="signal peptide" evidence="7">
    <location>
        <begin position="1"/>
        <end position="43"/>
    </location>
</feature>
<comment type="cofactor">
    <cofactor evidence="1">
        <name>Ca(2+)</name>
        <dbReference type="ChEBI" id="CHEBI:29108"/>
    </cofactor>
</comment>
<dbReference type="SUPFAM" id="SSF53649">
    <property type="entry name" value="Alkaline phosphatase-like"/>
    <property type="match status" value="1"/>
</dbReference>
<dbReference type="AlphaFoldDB" id="A0A7M7NSF5"/>
<feature type="chain" id="PRO_5029571717" description="N-sulfoglucosamine sulfohydrolase" evidence="7">
    <location>
        <begin position="44"/>
        <end position="559"/>
    </location>
</feature>
<evidence type="ECO:0000313" key="11">
    <source>
        <dbReference type="Proteomes" id="UP000007110"/>
    </source>
</evidence>
<dbReference type="InterPro" id="IPR024607">
    <property type="entry name" value="Sulfatase_CS"/>
</dbReference>
<evidence type="ECO:0000256" key="3">
    <source>
        <dbReference type="ARBA" id="ARBA00022729"/>
    </source>
</evidence>
<reference evidence="11" key="1">
    <citation type="submission" date="2015-02" db="EMBL/GenBank/DDBJ databases">
        <title>Genome sequencing for Strongylocentrotus purpuratus.</title>
        <authorList>
            <person name="Murali S."/>
            <person name="Liu Y."/>
            <person name="Vee V."/>
            <person name="English A."/>
            <person name="Wang M."/>
            <person name="Skinner E."/>
            <person name="Han Y."/>
            <person name="Muzny D.M."/>
            <person name="Worley K.C."/>
            <person name="Gibbs R.A."/>
        </authorList>
    </citation>
    <scope>NUCLEOTIDE SEQUENCE</scope>
</reference>
<evidence type="ECO:0000256" key="5">
    <source>
        <dbReference type="ARBA" id="ARBA00023180"/>
    </source>
</evidence>
<dbReference type="EnsemblMetazoa" id="XM_030984540">
    <property type="protein sequence ID" value="XP_030840400"/>
    <property type="gene ID" value="LOC115923568"/>
</dbReference>
<dbReference type="InParanoid" id="A0A7M7NSF5"/>
<feature type="compositionally biased region" description="Basic and acidic residues" evidence="6">
    <location>
        <begin position="369"/>
        <end position="380"/>
    </location>
</feature>
<dbReference type="KEGG" id="spu:115923568"/>